<evidence type="ECO:0000259" key="7">
    <source>
        <dbReference type="Pfam" id="PF02932"/>
    </source>
</evidence>
<dbReference type="InterPro" id="IPR006202">
    <property type="entry name" value="Neur_chan_lig-bd"/>
</dbReference>
<comment type="subcellular location">
    <subcellularLocation>
        <location evidence="1">Membrane</location>
        <topology evidence="1">Multi-pass membrane protein</topology>
    </subcellularLocation>
</comment>
<comment type="similarity">
    <text evidence="5">Belongs to the ligand-gated ion channel (TC 1.A.9) family.</text>
</comment>
<feature type="domain" description="Neurotransmitter-gated ion-channel transmembrane" evidence="7">
    <location>
        <begin position="133"/>
        <end position="237"/>
    </location>
</feature>
<comment type="caution">
    <text evidence="5">Lacks conserved residue(s) required for the propagation of feature annotation.</text>
</comment>
<keyword evidence="2 5" id="KW-0812">Transmembrane</keyword>
<dbReference type="PRINTS" id="PR00252">
    <property type="entry name" value="NRIONCHANNEL"/>
</dbReference>
<dbReference type="SUPFAM" id="SSF90112">
    <property type="entry name" value="Neurotransmitter-gated ion-channel transmembrane pore"/>
    <property type="match status" value="2"/>
</dbReference>
<keyword evidence="5" id="KW-0406">Ion transport</keyword>
<name>A0A9P1J028_9PELO</name>
<dbReference type="SUPFAM" id="SSF63712">
    <property type="entry name" value="Nicotinic receptor ligand binding domain-like"/>
    <property type="match status" value="2"/>
</dbReference>
<comment type="caution">
    <text evidence="8">The sequence shown here is derived from an EMBL/GenBank/DDBJ whole genome shotgun (WGS) entry which is preliminary data.</text>
</comment>
<keyword evidence="5" id="KW-0813">Transport</keyword>
<dbReference type="Pfam" id="PF02931">
    <property type="entry name" value="Neur_chan_LBD"/>
    <property type="match status" value="2"/>
</dbReference>
<feature type="domain" description="Neurotransmitter-gated ion-channel ligand-binding" evidence="6">
    <location>
        <begin position="18"/>
        <end position="126"/>
    </location>
</feature>
<evidence type="ECO:0000259" key="6">
    <source>
        <dbReference type="Pfam" id="PF02931"/>
    </source>
</evidence>
<organism evidence="8 9">
    <name type="scientific">Caenorhabditis angaria</name>
    <dbReference type="NCBI Taxonomy" id="860376"/>
    <lineage>
        <taxon>Eukaryota</taxon>
        <taxon>Metazoa</taxon>
        <taxon>Ecdysozoa</taxon>
        <taxon>Nematoda</taxon>
        <taxon>Chromadorea</taxon>
        <taxon>Rhabditida</taxon>
        <taxon>Rhabditina</taxon>
        <taxon>Rhabditomorpha</taxon>
        <taxon>Rhabditoidea</taxon>
        <taxon>Rhabditidae</taxon>
        <taxon>Peloderinae</taxon>
        <taxon>Caenorhabditis</taxon>
    </lineage>
</organism>
<feature type="transmembrane region" description="Helical" evidence="5">
    <location>
        <begin position="606"/>
        <end position="627"/>
    </location>
</feature>
<feature type="transmembrane region" description="Helical" evidence="5">
    <location>
        <begin position="156"/>
        <end position="177"/>
    </location>
</feature>
<dbReference type="Proteomes" id="UP001152747">
    <property type="component" value="Unassembled WGS sequence"/>
</dbReference>
<accession>A0A9P1J028</accession>
<feature type="transmembrane region" description="Helical" evidence="5">
    <location>
        <begin position="552"/>
        <end position="573"/>
    </location>
</feature>
<dbReference type="PANTHER" id="PTHR18945">
    <property type="entry name" value="NEUROTRANSMITTER GATED ION CHANNEL"/>
    <property type="match status" value="1"/>
</dbReference>
<dbReference type="CDD" id="cd18989">
    <property type="entry name" value="LGIC_ECD_cation"/>
    <property type="match status" value="1"/>
</dbReference>
<dbReference type="InterPro" id="IPR036719">
    <property type="entry name" value="Neuro-gated_channel_TM_sf"/>
</dbReference>
<keyword evidence="5" id="KW-0407">Ion channel</keyword>
<keyword evidence="3 5" id="KW-1133">Transmembrane helix</keyword>
<gene>
    <name evidence="8" type="ORF">CAMP_LOCUS17050</name>
</gene>
<feature type="transmembrane region" description="Helical" evidence="5">
    <location>
        <begin position="189"/>
        <end position="209"/>
    </location>
</feature>
<dbReference type="OrthoDB" id="5866477at2759"/>
<feature type="domain" description="Neurotransmitter-gated ion-channel transmembrane" evidence="7">
    <location>
        <begin position="496"/>
        <end position="599"/>
    </location>
</feature>
<feature type="transmembrane region" description="Helical" evidence="5">
    <location>
        <begin position="128"/>
        <end position="150"/>
    </location>
</feature>
<evidence type="ECO:0000313" key="9">
    <source>
        <dbReference type="Proteomes" id="UP001152747"/>
    </source>
</evidence>
<dbReference type="FunFam" id="2.70.170.10:FF:000027">
    <property type="entry name" value="Ligand-Gated ion Channel"/>
    <property type="match status" value="1"/>
</dbReference>
<dbReference type="Gene3D" id="1.20.58.390">
    <property type="entry name" value="Neurotransmitter-gated ion-channel transmembrane domain"/>
    <property type="match status" value="2"/>
</dbReference>
<dbReference type="PROSITE" id="PS00236">
    <property type="entry name" value="NEUROTR_ION_CHANNEL"/>
    <property type="match status" value="2"/>
</dbReference>
<evidence type="ECO:0008006" key="10">
    <source>
        <dbReference type="Google" id="ProtNLM"/>
    </source>
</evidence>
<feature type="domain" description="Neurotransmitter-gated ion-channel ligand-binding" evidence="6">
    <location>
        <begin position="266"/>
        <end position="489"/>
    </location>
</feature>
<evidence type="ECO:0000256" key="4">
    <source>
        <dbReference type="ARBA" id="ARBA00023136"/>
    </source>
</evidence>
<dbReference type="CDD" id="cd19051">
    <property type="entry name" value="LGIC_TM_cation"/>
    <property type="match status" value="2"/>
</dbReference>
<reference evidence="8" key="1">
    <citation type="submission" date="2022-11" db="EMBL/GenBank/DDBJ databases">
        <authorList>
            <person name="Kikuchi T."/>
        </authorList>
    </citation>
    <scope>NUCLEOTIDE SEQUENCE</scope>
    <source>
        <strain evidence="8">PS1010</strain>
    </source>
</reference>
<sequence length="629" mass="73307">MSAFGVNDVVDFRDEAFRQVSISYRGEIYTYMPIKISINCPLNMKMFPFDHQTCHIRLCLPMFYLREVKMLLEFYQHVLQPSQIASMGNSEWRVLNVTGKIEILRYNQRSSDLKTCVFEITMERNPMYYLYMIIFPSFLINTISIFAIFLKKTDKLSKLNVGITTMMTMVFILGFIADSIPKTGDIPLLGIYILINLGIMIVAIAFVAFRDKLNNMLATRTETGKKDCRFKINQRLSLTLFTNMIENNVNLNVQKDYYEYLDVQSQLVDDVFKDYKENVAPILTRGISDDTTVFKNASYLPKWNYTLYIYYIKLVDVDEPMEKVSFVIELMEFWYDARLTWNATKYQDIKTIYVRQDSVWSPTLSGFGVNDIEDFRDSDFRQVSITHYGALYTYIPIAISVNCPLDMRLFPFDEQDCYIRFCLPMYYKREIDIFLQFYKVILKKAQIEATGNSEWRVTNVSGSIDVVKYGDDVSDIELCVLHISMKRNPMYYFYMIIFPSYIINTVSIFGIFMKEADRMSKLNVGITTMMTMTFILGVIADDIPKTGVIPLLGIYIIVNLGIMLFSIGVIAYLDKLRKYVTDRLKVTKSKHDTKIKKFIGKPLENILFWGLHIANLLNFSMMIVVWVST</sequence>
<proteinExistence type="inferred from homology"/>
<dbReference type="AlphaFoldDB" id="A0A9P1J028"/>
<dbReference type="InterPro" id="IPR036734">
    <property type="entry name" value="Neur_chan_lig-bd_sf"/>
</dbReference>
<dbReference type="Pfam" id="PF02932">
    <property type="entry name" value="Neur_chan_memb"/>
    <property type="match status" value="2"/>
</dbReference>
<feature type="transmembrane region" description="Helical" evidence="5">
    <location>
        <begin position="491"/>
        <end position="512"/>
    </location>
</feature>
<dbReference type="GO" id="GO:0005230">
    <property type="term" value="F:extracellular ligand-gated monoatomic ion channel activity"/>
    <property type="evidence" value="ECO:0007669"/>
    <property type="project" value="InterPro"/>
</dbReference>
<dbReference type="InterPro" id="IPR038050">
    <property type="entry name" value="Neuro_actylchol_rec"/>
</dbReference>
<dbReference type="GO" id="GO:0016020">
    <property type="term" value="C:membrane"/>
    <property type="evidence" value="ECO:0007669"/>
    <property type="project" value="UniProtKB-SubCell"/>
</dbReference>
<feature type="transmembrane region" description="Helical" evidence="5">
    <location>
        <begin position="524"/>
        <end position="540"/>
    </location>
</feature>
<dbReference type="InterPro" id="IPR018000">
    <property type="entry name" value="Neurotransmitter_ion_chnl_CS"/>
</dbReference>
<evidence type="ECO:0000256" key="2">
    <source>
        <dbReference type="ARBA" id="ARBA00022692"/>
    </source>
</evidence>
<evidence type="ECO:0000256" key="1">
    <source>
        <dbReference type="ARBA" id="ARBA00004141"/>
    </source>
</evidence>
<keyword evidence="4 5" id="KW-0472">Membrane</keyword>
<protein>
    <recommendedName>
        <fullName evidence="10">Neurotransmitter-gated ion-channel ligand-binding domain-containing protein</fullName>
    </recommendedName>
</protein>
<dbReference type="FunFam" id="1.20.58.390:FF:000124">
    <property type="entry name" value="Protein CBG26995"/>
    <property type="match status" value="1"/>
</dbReference>
<evidence type="ECO:0000256" key="5">
    <source>
        <dbReference type="RuleBase" id="RU000687"/>
    </source>
</evidence>
<dbReference type="InterPro" id="IPR006029">
    <property type="entry name" value="Neurotrans-gated_channel_TM"/>
</dbReference>
<evidence type="ECO:0000256" key="3">
    <source>
        <dbReference type="ARBA" id="ARBA00022989"/>
    </source>
</evidence>
<keyword evidence="9" id="KW-1185">Reference proteome</keyword>
<dbReference type="InterPro" id="IPR006201">
    <property type="entry name" value="Neur_channel"/>
</dbReference>
<dbReference type="EMBL" id="CANHGI010000006">
    <property type="protein sequence ID" value="CAI5454413.1"/>
    <property type="molecule type" value="Genomic_DNA"/>
</dbReference>
<dbReference type="GO" id="GO:0004888">
    <property type="term" value="F:transmembrane signaling receptor activity"/>
    <property type="evidence" value="ECO:0007669"/>
    <property type="project" value="InterPro"/>
</dbReference>
<dbReference type="Gene3D" id="2.70.170.10">
    <property type="entry name" value="Neurotransmitter-gated ion-channel ligand-binding domain"/>
    <property type="match status" value="2"/>
</dbReference>
<evidence type="ECO:0000313" key="8">
    <source>
        <dbReference type="EMBL" id="CAI5454413.1"/>
    </source>
</evidence>